<evidence type="ECO:0000256" key="1">
    <source>
        <dbReference type="PROSITE-ProRule" id="PRU00339"/>
    </source>
</evidence>
<sequence>MTVQALWDAREDLLKNPTPQKLNDLAVMLFELRQYVAGERLVRDVLAICGDDVPLLLASVSLLNTYTAQHNLVAALLRKILLLQPQMTELKMYLANTLIIKGDLAGGLQIFSDIMQNHPELRLFTCEHISLALQDAGYLEQAYQVLDHWFRNSQETTPALFNNMGCVLQRLNRSEEALAWYKKAIESQPDNAAIRLGYALTLFKAGYFWEGVAYHEGRALGLHDPAAWYHQLPLLRRGDAVAGKSIIVCQEQGFGDSLQFVRFVPLMVAQGAKVTVVVPLNLLKLFTQSLPMATIVEDAHFARQNGYDYRVPLPDLPFVMGLKRREDIPASIPYLKADPQDVARFAARMPAKRPRIGLVWAGGKRQKASDLVVNQRRSTELANVAPALTPVDAELINLQHGPARDELAEWHGQPILDFMADVHTMADTAAVIENLDLVISVDTSVLHLAGALGKPVWMISRRDACWRWGDTGETSPWYPTLRIFRAQERSFAPVLAEVGAALRQWVATWHPGKGALD</sequence>
<gene>
    <name evidence="2" type="ORF">B9K05_09130</name>
</gene>
<dbReference type="STRING" id="1231343.Absy_008_107"/>
<dbReference type="OrthoDB" id="9778733at2"/>
<organism evidence="2 3">
    <name type="scientific">Acetobacter syzygii</name>
    <dbReference type="NCBI Taxonomy" id="146476"/>
    <lineage>
        <taxon>Bacteria</taxon>
        <taxon>Pseudomonadati</taxon>
        <taxon>Pseudomonadota</taxon>
        <taxon>Alphaproteobacteria</taxon>
        <taxon>Acetobacterales</taxon>
        <taxon>Acetobacteraceae</taxon>
        <taxon>Acetobacter</taxon>
    </lineage>
</organism>
<dbReference type="InterPro" id="IPR019734">
    <property type="entry name" value="TPR_rpt"/>
</dbReference>
<dbReference type="GO" id="GO:0016757">
    <property type="term" value="F:glycosyltransferase activity"/>
    <property type="evidence" value="ECO:0007669"/>
    <property type="project" value="InterPro"/>
</dbReference>
<name>A0A270BIN8_9PROT</name>
<dbReference type="Gene3D" id="3.40.50.2000">
    <property type="entry name" value="Glycogen Phosphorylase B"/>
    <property type="match status" value="1"/>
</dbReference>
<dbReference type="InterPro" id="IPR011990">
    <property type="entry name" value="TPR-like_helical_dom_sf"/>
</dbReference>
<accession>A0A270BIN8</accession>
<dbReference type="SUPFAM" id="SSF48452">
    <property type="entry name" value="TPR-like"/>
    <property type="match status" value="1"/>
</dbReference>
<dbReference type="Proteomes" id="UP000216033">
    <property type="component" value="Unassembled WGS sequence"/>
</dbReference>
<dbReference type="EMBL" id="NDFP01000008">
    <property type="protein sequence ID" value="PAL24855.1"/>
    <property type="molecule type" value="Genomic_DNA"/>
</dbReference>
<protein>
    <submittedName>
        <fullName evidence="2">Glycosyltransferase</fullName>
    </submittedName>
</protein>
<dbReference type="InterPro" id="IPR002201">
    <property type="entry name" value="Glyco_trans_9"/>
</dbReference>
<dbReference type="SUPFAM" id="SSF53756">
    <property type="entry name" value="UDP-Glycosyltransferase/glycogen phosphorylase"/>
    <property type="match status" value="1"/>
</dbReference>
<feature type="repeat" description="TPR" evidence="1">
    <location>
        <begin position="158"/>
        <end position="191"/>
    </location>
</feature>
<dbReference type="SMART" id="SM00028">
    <property type="entry name" value="TPR"/>
    <property type="match status" value="2"/>
</dbReference>
<dbReference type="Pfam" id="PF13181">
    <property type="entry name" value="TPR_8"/>
    <property type="match status" value="1"/>
</dbReference>
<keyword evidence="1" id="KW-0802">TPR repeat</keyword>
<keyword evidence="2" id="KW-0808">Transferase</keyword>
<evidence type="ECO:0000313" key="3">
    <source>
        <dbReference type="Proteomes" id="UP000216033"/>
    </source>
</evidence>
<dbReference type="Gene3D" id="1.25.40.10">
    <property type="entry name" value="Tetratricopeptide repeat domain"/>
    <property type="match status" value="2"/>
</dbReference>
<dbReference type="Pfam" id="PF01075">
    <property type="entry name" value="Glyco_transf_9"/>
    <property type="match status" value="1"/>
</dbReference>
<proteinExistence type="predicted"/>
<evidence type="ECO:0000313" key="2">
    <source>
        <dbReference type="EMBL" id="PAL24855.1"/>
    </source>
</evidence>
<dbReference type="PROSITE" id="PS50005">
    <property type="entry name" value="TPR"/>
    <property type="match status" value="1"/>
</dbReference>
<dbReference type="AlphaFoldDB" id="A0A270BIN8"/>
<comment type="caution">
    <text evidence="2">The sequence shown here is derived from an EMBL/GenBank/DDBJ whole genome shotgun (WGS) entry which is preliminary data.</text>
</comment>
<keyword evidence="3" id="KW-1185">Reference proteome</keyword>
<reference evidence="2 3" key="1">
    <citation type="submission" date="2017-04" db="EMBL/GenBank/DDBJ databases">
        <title>Kefir bacterial isolates.</title>
        <authorList>
            <person name="Kim Y."/>
            <person name="Blasche S."/>
            <person name="Patil K.R."/>
        </authorList>
    </citation>
    <scope>NUCLEOTIDE SEQUENCE [LARGE SCALE GENOMIC DNA]</scope>
    <source>
        <strain evidence="2 3">KR-2</strain>
    </source>
</reference>